<feature type="compositionally biased region" description="Low complexity" evidence="1">
    <location>
        <begin position="31"/>
        <end position="41"/>
    </location>
</feature>
<dbReference type="Proteomes" id="UP000281975">
    <property type="component" value="Unassembled WGS sequence"/>
</dbReference>
<evidence type="ECO:0000313" key="2">
    <source>
        <dbReference type="EMBL" id="RKQ95812.1"/>
    </source>
</evidence>
<dbReference type="EMBL" id="RBIN01000011">
    <property type="protein sequence ID" value="RKQ95812.1"/>
    <property type="molecule type" value="Genomic_DNA"/>
</dbReference>
<keyword evidence="3" id="KW-1185">Reference proteome</keyword>
<sequence>MLLRGAPTTTIASRSCRTAITRTMNATVGLPATPAPTTTIARVSPDDNNNKSSGGKQYATPNAATTVTTTAVSVRRVPTNNNNRNRAGRLLSWLNRCFEYEAVAGHRANNNKIRDVRTASLLRTRCVFRAMSHHEKIMTRQVLRGGRVPPLFIVHGDTFPAPAARLDWSLGWHVSARMHDAFIFGTFCMALRHV</sequence>
<organism evidence="2 3">
    <name type="scientific">Kushneria sinocarnis</name>
    <dbReference type="NCBI Taxonomy" id="595502"/>
    <lineage>
        <taxon>Bacteria</taxon>
        <taxon>Pseudomonadati</taxon>
        <taxon>Pseudomonadota</taxon>
        <taxon>Gammaproteobacteria</taxon>
        <taxon>Oceanospirillales</taxon>
        <taxon>Halomonadaceae</taxon>
        <taxon>Kushneria</taxon>
    </lineage>
</organism>
<gene>
    <name evidence="2" type="ORF">C7446_3194</name>
</gene>
<protein>
    <submittedName>
        <fullName evidence="2">Uncharacterized protein</fullName>
    </submittedName>
</protein>
<dbReference type="AlphaFoldDB" id="A0A420WSV6"/>
<evidence type="ECO:0000256" key="1">
    <source>
        <dbReference type="SAM" id="MobiDB-lite"/>
    </source>
</evidence>
<reference evidence="2 3" key="1">
    <citation type="submission" date="2018-10" db="EMBL/GenBank/DDBJ databases">
        <title>Genomic Encyclopedia of Type Strains, Phase IV (KMG-IV): sequencing the most valuable type-strain genomes for metagenomic binning, comparative biology and taxonomic classification.</title>
        <authorList>
            <person name="Goeker M."/>
        </authorList>
    </citation>
    <scope>NUCLEOTIDE SEQUENCE [LARGE SCALE GENOMIC DNA]</scope>
    <source>
        <strain evidence="2 3">DSM 23229</strain>
    </source>
</reference>
<evidence type="ECO:0000313" key="3">
    <source>
        <dbReference type="Proteomes" id="UP000281975"/>
    </source>
</evidence>
<proteinExistence type="predicted"/>
<feature type="region of interest" description="Disordered" evidence="1">
    <location>
        <begin position="28"/>
        <end position="60"/>
    </location>
</feature>
<accession>A0A420WSV6</accession>
<name>A0A420WSV6_9GAMM</name>
<comment type="caution">
    <text evidence="2">The sequence shown here is derived from an EMBL/GenBank/DDBJ whole genome shotgun (WGS) entry which is preliminary data.</text>
</comment>